<keyword evidence="4" id="KW-1185">Reference proteome</keyword>
<dbReference type="GO" id="GO:0008168">
    <property type="term" value="F:methyltransferase activity"/>
    <property type="evidence" value="ECO:0007669"/>
    <property type="project" value="UniProtKB-KW"/>
</dbReference>
<dbReference type="HOGENOM" id="CLU_037990_2_6_7"/>
<dbReference type="PROSITE" id="PS51608">
    <property type="entry name" value="SAM_MT_UBIE"/>
    <property type="match status" value="1"/>
</dbReference>
<dbReference type="AlphaFoldDB" id="K0NMR8"/>
<dbReference type="Gene3D" id="3.40.50.150">
    <property type="entry name" value="Vaccinia Virus protein VP39"/>
    <property type="match status" value="1"/>
</dbReference>
<keyword evidence="3" id="KW-0489">Methyltransferase</keyword>
<evidence type="ECO:0000259" key="2">
    <source>
        <dbReference type="Pfam" id="PF13847"/>
    </source>
</evidence>
<protein>
    <submittedName>
        <fullName evidence="3">Methyltransferase, type 11</fullName>
    </submittedName>
</protein>
<dbReference type="InterPro" id="IPR004033">
    <property type="entry name" value="UbiE/COQ5_MeTrFase"/>
</dbReference>
<name>K0NMR8_DESTT</name>
<feature type="domain" description="Methyltransferase" evidence="2">
    <location>
        <begin position="45"/>
        <end position="195"/>
    </location>
</feature>
<proteinExistence type="predicted"/>
<dbReference type="KEGG" id="dto:TOL2_C31650"/>
<dbReference type="STRING" id="651182.TOL2_C31650"/>
<gene>
    <name evidence="3" type="ordered locus">TOL2_C31650</name>
</gene>
<dbReference type="RefSeq" id="WP_014958516.1">
    <property type="nucleotide sequence ID" value="NC_018645.1"/>
</dbReference>
<dbReference type="CDD" id="cd02440">
    <property type="entry name" value="AdoMet_MTases"/>
    <property type="match status" value="1"/>
</dbReference>
<accession>K0NMR8</accession>
<dbReference type="EMBL" id="FO203503">
    <property type="protein sequence ID" value="CCK81323.1"/>
    <property type="molecule type" value="Genomic_DNA"/>
</dbReference>
<evidence type="ECO:0000313" key="4">
    <source>
        <dbReference type="Proteomes" id="UP000007347"/>
    </source>
</evidence>
<dbReference type="InterPro" id="IPR029063">
    <property type="entry name" value="SAM-dependent_MTases_sf"/>
</dbReference>
<reference evidence="3 4" key="1">
    <citation type="journal article" date="2013" name="Environ. Microbiol.">
        <title>Complete genome, catabolic sub-proteomes and key-metabolites of Desulfobacula toluolica Tol2, a marine, aromatic compound-degrading, sulfate-reducing bacterium.</title>
        <authorList>
            <person name="Wohlbrand L."/>
            <person name="Jacob J.H."/>
            <person name="Kube M."/>
            <person name="Mussmann M."/>
            <person name="Jarling R."/>
            <person name="Beck A."/>
            <person name="Amann R."/>
            <person name="Wilkes H."/>
            <person name="Reinhardt R."/>
            <person name="Rabus R."/>
        </authorList>
    </citation>
    <scope>NUCLEOTIDE SEQUENCE [LARGE SCALE GENOMIC DNA]</scope>
    <source>
        <strain evidence="4">DSM 7467 / Tol2</strain>
    </source>
</reference>
<evidence type="ECO:0000256" key="1">
    <source>
        <dbReference type="ARBA" id="ARBA00022428"/>
    </source>
</evidence>
<dbReference type="OrthoDB" id="5415907at2"/>
<dbReference type="Proteomes" id="UP000007347">
    <property type="component" value="Chromosome"/>
</dbReference>
<evidence type="ECO:0000313" key="3">
    <source>
        <dbReference type="EMBL" id="CCK81323.1"/>
    </source>
</evidence>
<organism evidence="3 4">
    <name type="scientific">Desulfobacula toluolica (strain DSM 7467 / Tol2)</name>
    <dbReference type="NCBI Taxonomy" id="651182"/>
    <lineage>
        <taxon>Bacteria</taxon>
        <taxon>Pseudomonadati</taxon>
        <taxon>Thermodesulfobacteriota</taxon>
        <taxon>Desulfobacteria</taxon>
        <taxon>Desulfobacterales</taxon>
        <taxon>Desulfobacteraceae</taxon>
        <taxon>Desulfobacula</taxon>
    </lineage>
</organism>
<keyword evidence="1" id="KW-0474">Menaquinone biosynthesis</keyword>
<dbReference type="PANTHER" id="PTHR43591">
    <property type="entry name" value="METHYLTRANSFERASE"/>
    <property type="match status" value="1"/>
</dbReference>
<dbReference type="SUPFAM" id="SSF53335">
    <property type="entry name" value="S-adenosyl-L-methionine-dependent methyltransferases"/>
    <property type="match status" value="1"/>
</dbReference>
<keyword evidence="3" id="KW-0808">Transferase</keyword>
<dbReference type="Pfam" id="PF13847">
    <property type="entry name" value="Methyltransf_31"/>
    <property type="match status" value="1"/>
</dbReference>
<sequence length="276" mass="31442">MDHIELKELYKNTFNAVSDGYGHSAMRFFSETPNQVSSFLNLRGDEHVIDVATGTGYVALAIAKYLPDGQVTGIDFSEGMLTQAIKNKNELGIQNVTFVEMDMQAIDYKDNNFDIAVSAFSIFFVEDMEKQLIHIASKVKAGGTVLITTFFDNAFTPLFNLFINRLENYGIEVPSIAWKRVATKEQCTSLFKEAGLQNIQCKQKDFGYYLKDVSDWWYIIWNGGFRGLVNQLSKNDFIKFKKEHLAEIKEFASDKGIWLEMGVLYTLGEKKYNNTN</sequence>
<dbReference type="GO" id="GO:0009234">
    <property type="term" value="P:menaquinone biosynthetic process"/>
    <property type="evidence" value="ECO:0007669"/>
    <property type="project" value="UniProtKB-KW"/>
</dbReference>
<dbReference type="InterPro" id="IPR025714">
    <property type="entry name" value="Methyltranfer_dom"/>
</dbReference>
<dbReference type="GO" id="GO:0032259">
    <property type="term" value="P:methylation"/>
    <property type="evidence" value="ECO:0007669"/>
    <property type="project" value="UniProtKB-KW"/>
</dbReference>